<name>A0A8D7F3J5_MUSAM</name>
<reference evidence="1" key="1">
    <citation type="submission" date="2021-03" db="EMBL/GenBank/DDBJ databases">
        <authorList>
            <consortium name="Genoscope - CEA"/>
            <person name="William W."/>
        </authorList>
    </citation>
    <scope>NUCLEOTIDE SEQUENCE</scope>
    <source>
        <strain evidence="1">Doubled-haploid Pahang</strain>
    </source>
</reference>
<evidence type="ECO:0000313" key="1">
    <source>
        <dbReference type="EMBL" id="CAG1838813.1"/>
    </source>
</evidence>
<accession>A0A8D7F3J5</accession>
<feature type="non-terminal residue" evidence="1">
    <location>
        <position position="1"/>
    </location>
</feature>
<organism evidence="1">
    <name type="scientific">Musa acuminata subsp. malaccensis</name>
    <name type="common">Wild banana</name>
    <name type="synonym">Musa malaccensis</name>
    <dbReference type="NCBI Taxonomy" id="214687"/>
    <lineage>
        <taxon>Eukaryota</taxon>
        <taxon>Viridiplantae</taxon>
        <taxon>Streptophyta</taxon>
        <taxon>Embryophyta</taxon>
        <taxon>Tracheophyta</taxon>
        <taxon>Spermatophyta</taxon>
        <taxon>Magnoliopsida</taxon>
        <taxon>Liliopsida</taxon>
        <taxon>Zingiberales</taxon>
        <taxon>Musaceae</taxon>
        <taxon>Musa</taxon>
    </lineage>
</organism>
<protein>
    <submittedName>
        <fullName evidence="1">(wild Malaysian banana) hypothetical protein</fullName>
    </submittedName>
</protein>
<sequence length="62" mass="7308">LSAPRASFLHKSEFSFGPLPTYMRWAFCRWQVHRPSLNDRVKSELIIWDPTHPAERSQAAFH</sequence>
<feature type="non-terminal residue" evidence="1">
    <location>
        <position position="62"/>
    </location>
</feature>
<dbReference type="EMBL" id="HG996470">
    <property type="protein sequence ID" value="CAG1838813.1"/>
    <property type="molecule type" value="Genomic_DNA"/>
</dbReference>
<dbReference type="AlphaFoldDB" id="A0A8D7F3J5"/>
<gene>
    <name evidence="1" type="ORF">GSMUA_269900.1</name>
</gene>
<proteinExistence type="predicted"/>